<dbReference type="CDD" id="cd00408">
    <property type="entry name" value="DHDPS-like"/>
    <property type="match status" value="1"/>
</dbReference>
<dbReference type="RefSeq" id="WP_326834285.1">
    <property type="nucleotide sequence ID" value="NZ_CP142149.1"/>
</dbReference>
<dbReference type="PRINTS" id="PR00146">
    <property type="entry name" value="DHPICSNTHASE"/>
</dbReference>
<dbReference type="Pfam" id="PF00701">
    <property type="entry name" value="DHDPS"/>
    <property type="match status" value="1"/>
</dbReference>
<accession>A0ABZ1ICV3</accession>
<dbReference type="EC" id="4.2.1.41" evidence="4"/>
<proteinExistence type="inferred from homology"/>
<evidence type="ECO:0000313" key="5">
    <source>
        <dbReference type="Proteomes" id="UP001330812"/>
    </source>
</evidence>
<dbReference type="Gene3D" id="3.20.20.70">
    <property type="entry name" value="Aldolase class I"/>
    <property type="match status" value="1"/>
</dbReference>
<dbReference type="InterPro" id="IPR013785">
    <property type="entry name" value="Aldolase_TIM"/>
</dbReference>
<dbReference type="GO" id="GO:0008747">
    <property type="term" value="F:N-acetylneuraminate lyase activity"/>
    <property type="evidence" value="ECO:0007669"/>
    <property type="project" value="UniProtKB-EC"/>
</dbReference>
<sequence>MTGREKPWHGVLVAAALPLRENAPDTLTVDFDTYAEHVAWLAESGCDGVTPNGSLGEYQTLSPEERSRVVRTAVEAAPEGFTVMPGVAAYGATEARRWAEDAAEAGCPAVMLLPPNSYRADERAVLAHYREVAKAGVPIVAYNNPFDTKVDLVPELLAELHAEGLISGVKEFSGDVRRPYRIAELAPELDVLCGADDVMLELAIAGAPGWVAGYPNAFPKATSELWAAAKAGDLDKAVPLYRLLHPLLRWDSLTEFVQAIKLSMDLAGRYGGPCRQPRVPLTPEQEKAVRQATERALEEGLS</sequence>
<dbReference type="InterPro" id="IPR002220">
    <property type="entry name" value="DapA-like"/>
</dbReference>
<dbReference type="SUPFAM" id="SSF51569">
    <property type="entry name" value="Aldolase"/>
    <property type="match status" value="1"/>
</dbReference>
<dbReference type="GO" id="GO:0047448">
    <property type="term" value="F:5-dehydro-4-deoxyglucarate dehydratase activity"/>
    <property type="evidence" value="ECO:0007669"/>
    <property type="project" value="UniProtKB-EC"/>
</dbReference>
<name>A0ABZ1ICV3_9PSEU</name>
<dbReference type="PANTHER" id="PTHR12128:SF72">
    <property type="entry name" value="DIHYDRODIPICOLINATE SYNTHASE"/>
    <property type="match status" value="1"/>
</dbReference>
<feature type="compositionally biased region" description="Basic and acidic residues" evidence="3">
    <location>
        <begin position="284"/>
        <end position="302"/>
    </location>
</feature>
<gene>
    <name evidence="4" type="ORF">VSH64_05060</name>
</gene>
<evidence type="ECO:0000256" key="3">
    <source>
        <dbReference type="SAM" id="MobiDB-lite"/>
    </source>
</evidence>
<comment type="similarity">
    <text evidence="2">Belongs to the DapA family.</text>
</comment>
<keyword evidence="5" id="KW-1185">Reference proteome</keyword>
<protein>
    <submittedName>
        <fullName evidence="4">Dihydrodipicolinate synthase family protein</fullName>
        <ecNumber evidence="4">4.1.3.3</ecNumber>
        <ecNumber evidence="4">4.2.1.41</ecNumber>
        <ecNumber evidence="4">4.3.3.7</ecNumber>
    </submittedName>
</protein>
<evidence type="ECO:0000256" key="2">
    <source>
        <dbReference type="PIRNR" id="PIRNR001365"/>
    </source>
</evidence>
<dbReference type="EC" id="4.3.3.7" evidence="4"/>
<reference evidence="4 5" key="1">
    <citation type="journal article" date="2015" name="Int. J. Syst. Evol. Microbiol.">
        <title>Amycolatopsis rhabdoformis sp. nov., an actinomycete isolated from a tropical forest soil.</title>
        <authorList>
            <person name="Souza W.R."/>
            <person name="Silva R.E."/>
            <person name="Goodfellow M."/>
            <person name="Busarakam K."/>
            <person name="Figueiro F.S."/>
            <person name="Ferreira D."/>
            <person name="Rodrigues-Filho E."/>
            <person name="Moraes L.A.B."/>
            <person name="Zucchi T.D."/>
        </authorList>
    </citation>
    <scope>NUCLEOTIDE SEQUENCE [LARGE SCALE GENOMIC DNA]</scope>
    <source>
        <strain evidence="4 5">NCIMB 14900</strain>
    </source>
</reference>
<evidence type="ECO:0000313" key="4">
    <source>
        <dbReference type="EMBL" id="WSE31478.1"/>
    </source>
</evidence>
<feature type="region of interest" description="Disordered" evidence="3">
    <location>
        <begin position="278"/>
        <end position="302"/>
    </location>
</feature>
<dbReference type="PIRSF" id="PIRSF001365">
    <property type="entry name" value="DHDPS"/>
    <property type="match status" value="1"/>
</dbReference>
<evidence type="ECO:0000256" key="1">
    <source>
        <dbReference type="ARBA" id="ARBA00023239"/>
    </source>
</evidence>
<dbReference type="GO" id="GO:0008840">
    <property type="term" value="F:4-hydroxy-tetrahydrodipicolinate synthase activity"/>
    <property type="evidence" value="ECO:0007669"/>
    <property type="project" value="UniProtKB-EC"/>
</dbReference>
<keyword evidence="1 2" id="KW-0456">Lyase</keyword>
<dbReference type="Proteomes" id="UP001330812">
    <property type="component" value="Chromosome"/>
</dbReference>
<organism evidence="4 5">
    <name type="scientific">Amycolatopsis rhabdoformis</name>
    <dbReference type="NCBI Taxonomy" id="1448059"/>
    <lineage>
        <taxon>Bacteria</taxon>
        <taxon>Bacillati</taxon>
        <taxon>Actinomycetota</taxon>
        <taxon>Actinomycetes</taxon>
        <taxon>Pseudonocardiales</taxon>
        <taxon>Pseudonocardiaceae</taxon>
        <taxon>Amycolatopsis</taxon>
    </lineage>
</organism>
<dbReference type="EMBL" id="CP142149">
    <property type="protein sequence ID" value="WSE31478.1"/>
    <property type="molecule type" value="Genomic_DNA"/>
</dbReference>
<dbReference type="SMART" id="SM01130">
    <property type="entry name" value="DHDPS"/>
    <property type="match status" value="1"/>
</dbReference>
<dbReference type="EC" id="4.1.3.3" evidence="4"/>
<dbReference type="PANTHER" id="PTHR12128">
    <property type="entry name" value="DIHYDRODIPICOLINATE SYNTHASE"/>
    <property type="match status" value="1"/>
</dbReference>